<dbReference type="GO" id="GO:0071949">
    <property type="term" value="F:FAD binding"/>
    <property type="evidence" value="ECO:0007669"/>
    <property type="project" value="InterPro"/>
</dbReference>
<dbReference type="GO" id="GO:0016491">
    <property type="term" value="F:oxidoreductase activity"/>
    <property type="evidence" value="ECO:0007669"/>
    <property type="project" value="InterPro"/>
</dbReference>
<dbReference type="InterPro" id="IPR036318">
    <property type="entry name" value="FAD-bd_PCMH-like_sf"/>
</dbReference>
<evidence type="ECO:0000256" key="5">
    <source>
        <dbReference type="ARBA" id="ARBA00022827"/>
    </source>
</evidence>
<feature type="chain" id="PRO_5012242260" evidence="8">
    <location>
        <begin position="29"/>
        <end position="601"/>
    </location>
</feature>
<evidence type="ECO:0000256" key="1">
    <source>
        <dbReference type="ARBA" id="ARBA00001974"/>
    </source>
</evidence>
<organism evidence="10 11">
    <name type="scientific">Helianthus annuus</name>
    <name type="common">Common sunflower</name>
    <dbReference type="NCBI Taxonomy" id="4232"/>
    <lineage>
        <taxon>Eukaryota</taxon>
        <taxon>Viridiplantae</taxon>
        <taxon>Streptophyta</taxon>
        <taxon>Embryophyta</taxon>
        <taxon>Tracheophyta</taxon>
        <taxon>Spermatophyta</taxon>
        <taxon>Magnoliopsida</taxon>
        <taxon>eudicotyledons</taxon>
        <taxon>Gunneridae</taxon>
        <taxon>Pentapetalae</taxon>
        <taxon>asterids</taxon>
        <taxon>campanulids</taxon>
        <taxon>Asterales</taxon>
        <taxon>Asteraceae</taxon>
        <taxon>Asteroideae</taxon>
        <taxon>Heliantheae alliance</taxon>
        <taxon>Heliantheae</taxon>
        <taxon>Helianthus</taxon>
    </lineage>
</organism>
<dbReference type="Pfam" id="PF01565">
    <property type="entry name" value="FAD_binding_4"/>
    <property type="match status" value="1"/>
</dbReference>
<evidence type="ECO:0000256" key="4">
    <source>
        <dbReference type="ARBA" id="ARBA00022729"/>
    </source>
</evidence>
<dbReference type="InterPro" id="IPR016167">
    <property type="entry name" value="FAD-bd_PCMH_sub1"/>
</dbReference>
<reference evidence="11" key="1">
    <citation type="journal article" date="2017" name="Nature">
        <title>The sunflower genome provides insights into oil metabolism, flowering and Asterid evolution.</title>
        <authorList>
            <person name="Badouin H."/>
            <person name="Gouzy J."/>
            <person name="Grassa C.J."/>
            <person name="Murat F."/>
            <person name="Staton S.E."/>
            <person name="Cottret L."/>
            <person name="Lelandais-Briere C."/>
            <person name="Owens G.L."/>
            <person name="Carrere S."/>
            <person name="Mayjonade B."/>
            <person name="Legrand L."/>
            <person name="Gill N."/>
            <person name="Kane N.C."/>
            <person name="Bowers J.E."/>
            <person name="Hubner S."/>
            <person name="Bellec A."/>
            <person name="Berard A."/>
            <person name="Berges H."/>
            <person name="Blanchet N."/>
            <person name="Boniface M.C."/>
            <person name="Brunel D."/>
            <person name="Catrice O."/>
            <person name="Chaidir N."/>
            <person name="Claudel C."/>
            <person name="Donnadieu C."/>
            <person name="Faraut T."/>
            <person name="Fievet G."/>
            <person name="Helmstetter N."/>
            <person name="King M."/>
            <person name="Knapp S.J."/>
            <person name="Lai Z."/>
            <person name="Le Paslier M.C."/>
            <person name="Lippi Y."/>
            <person name="Lorenzon L."/>
            <person name="Mandel J.R."/>
            <person name="Marage G."/>
            <person name="Marchand G."/>
            <person name="Marquand E."/>
            <person name="Bret-Mestries E."/>
            <person name="Morien E."/>
            <person name="Nambeesan S."/>
            <person name="Nguyen T."/>
            <person name="Pegot-Espagnet P."/>
            <person name="Pouilly N."/>
            <person name="Raftis F."/>
            <person name="Sallet E."/>
            <person name="Schiex T."/>
            <person name="Thomas J."/>
            <person name="Vandecasteele C."/>
            <person name="Vares D."/>
            <person name="Vear F."/>
            <person name="Vautrin S."/>
            <person name="Crespi M."/>
            <person name="Mangin B."/>
            <person name="Burke J.M."/>
            <person name="Salse J."/>
            <person name="Munos S."/>
            <person name="Vincourt P."/>
            <person name="Rieseberg L.H."/>
            <person name="Langlade N.B."/>
        </authorList>
    </citation>
    <scope>NUCLEOTIDE SEQUENCE [LARGE SCALE GENOMIC DNA]</scope>
    <source>
        <strain evidence="11">cv. SF193</strain>
    </source>
</reference>
<dbReference type="SUPFAM" id="SSF56176">
    <property type="entry name" value="FAD-binding/transporter-associated domain-like"/>
    <property type="match status" value="1"/>
</dbReference>
<gene>
    <name evidence="10" type="ORF">HannXRQ_Chr03g0066131</name>
</gene>
<dbReference type="EMBL" id="CM007892">
    <property type="protein sequence ID" value="OTG30585.1"/>
    <property type="molecule type" value="Genomic_DNA"/>
</dbReference>
<dbReference type="AlphaFoldDB" id="A0A251V4R4"/>
<keyword evidence="6" id="KW-1015">Disulfide bond</keyword>
<evidence type="ECO:0000256" key="6">
    <source>
        <dbReference type="ARBA" id="ARBA00023157"/>
    </source>
</evidence>
<evidence type="ECO:0000313" key="10">
    <source>
        <dbReference type="EMBL" id="OTG30585.1"/>
    </source>
</evidence>
<dbReference type="FunFam" id="3.30.43.10:FF:000004">
    <property type="entry name" value="Berberine bridge enzyme-like 15"/>
    <property type="match status" value="1"/>
</dbReference>
<dbReference type="InterPro" id="IPR016166">
    <property type="entry name" value="FAD-bd_PCMH"/>
</dbReference>
<evidence type="ECO:0000313" key="11">
    <source>
        <dbReference type="Proteomes" id="UP000215914"/>
    </source>
</evidence>
<name>A0A251V4R4_HELAN</name>
<dbReference type="Gene3D" id="3.30.465.10">
    <property type="match status" value="1"/>
</dbReference>
<evidence type="ECO:0000256" key="8">
    <source>
        <dbReference type="SAM" id="SignalP"/>
    </source>
</evidence>
<evidence type="ECO:0000256" key="2">
    <source>
        <dbReference type="ARBA" id="ARBA00005466"/>
    </source>
</evidence>
<comment type="cofactor">
    <cofactor evidence="1">
        <name>FAD</name>
        <dbReference type="ChEBI" id="CHEBI:57692"/>
    </cofactor>
</comment>
<dbReference type="InParanoid" id="A0A251V4R4"/>
<dbReference type="InterPro" id="IPR016169">
    <property type="entry name" value="FAD-bd_PCMH_sub2"/>
</dbReference>
<feature type="domain" description="FAD-binding PCMH-type" evidence="9">
    <location>
        <begin position="80"/>
        <end position="316"/>
    </location>
</feature>
<feature type="signal peptide" evidence="8">
    <location>
        <begin position="1"/>
        <end position="28"/>
    </location>
</feature>
<dbReference type="OMA" id="WHEEGHE"/>
<dbReference type="InterPro" id="IPR006094">
    <property type="entry name" value="Oxid_FAD_bind_N"/>
</dbReference>
<dbReference type="STRING" id="4232.A0A251V4R4"/>
<dbReference type="PANTHER" id="PTHR32448">
    <property type="entry name" value="OS08G0158400 PROTEIN"/>
    <property type="match status" value="1"/>
</dbReference>
<sequence length="601" mass="67716">MSNYNFLFISTMLVIALILCSLFGHSLATSNNVQQNFIHCLISSTELTIPITGAIYTPSNSSFNTILQAYLRNLRFNESTTPKPALIVTVLDISHIQASIICAKKHNLLMKIRSGGHDYEGLSYVADHTFFILDLFNLRSINVSIEDETAWVQTGATLGELYYRISEKSSTHGFPAGVCPTVGVGGHFSGGGYGNMMRKFGLSVDNIIDAELVDVNGKLLNRESGPFPKKLEEIWALGEIKKPGPTQLFVVNKETVRNKVSRLNKKTPSTYTRTQHLNFRRRVGNRLSYDLFWAITGGGGASFGVVISYKINLVRVPAKVTVFQVRRTSIQNVTNVAHQWLQVADKLDYNLFIRMIVNVANSTNGEKTIGASFPSLFLGNTTTLMNIMDQSFPELGLQRSDCQEMNWTQSLLRYFNSPPGSPDSTLLSRVRRTVVHLKRKSDYIKNPISKQGLRSIFNKMVELDRVGLYFNPYGGRMAEISEFAKPFPHRAGNIAKIQYTLDWAENGVDAANRYINLTRVLHEYMTPFVSKFPREAFLNYRDLDIGVNHNGKNSFTEGGVYGVKYFKETNFRRLVKVKTIVDPDNFFRNEQSIPTLPSTYH</sequence>
<dbReference type="Gene3D" id="3.40.462.20">
    <property type="match status" value="1"/>
</dbReference>
<keyword evidence="7" id="KW-0325">Glycoprotein</keyword>
<dbReference type="FunCoup" id="A0A251V4R4">
    <property type="interactions" value="108"/>
</dbReference>
<dbReference type="Gene3D" id="3.30.43.10">
    <property type="entry name" value="Uridine Diphospho-n-acetylenolpyruvylglucosamine Reductase, domain 2"/>
    <property type="match status" value="1"/>
</dbReference>
<protein>
    <submittedName>
        <fullName evidence="10">Putative FAD-binding Berberine family protein</fullName>
    </submittedName>
</protein>
<evidence type="ECO:0000259" key="9">
    <source>
        <dbReference type="PROSITE" id="PS51387"/>
    </source>
</evidence>
<proteinExistence type="inferred from homology"/>
<dbReference type="Pfam" id="PF08031">
    <property type="entry name" value="BBE"/>
    <property type="match status" value="1"/>
</dbReference>
<accession>A0A251V4R4</accession>
<evidence type="ECO:0000256" key="3">
    <source>
        <dbReference type="ARBA" id="ARBA00022630"/>
    </source>
</evidence>
<keyword evidence="3" id="KW-0285">Flavoprotein</keyword>
<keyword evidence="11" id="KW-1185">Reference proteome</keyword>
<dbReference type="InterPro" id="IPR012951">
    <property type="entry name" value="BBE"/>
</dbReference>
<evidence type="ECO:0000256" key="7">
    <source>
        <dbReference type="ARBA" id="ARBA00023180"/>
    </source>
</evidence>
<keyword evidence="5" id="KW-0274">FAD</keyword>
<dbReference type="Proteomes" id="UP000215914">
    <property type="component" value="Chromosome 3"/>
</dbReference>
<dbReference type="PROSITE" id="PS51387">
    <property type="entry name" value="FAD_PCMH"/>
    <property type="match status" value="1"/>
</dbReference>
<keyword evidence="4 8" id="KW-0732">Signal</keyword>
<comment type="similarity">
    <text evidence="2">Belongs to the oxygen-dependent FAD-linked oxidoreductase family.</text>
</comment>